<sequence length="191" mass="19683">MNEQYSQQPQPGWGGSQQPAGAPTPQPPKKRRVGKIVGLGCAGILALMVVVAVAATSMNGDSDSTDTGKKDKAVTAEKQVPAGGASGKGAEGERTPGTKTQAEEFRACVAESGTPTEKEAVTHVTKVTGADKRNDIFDSADVFTDFSGGLTGPHTGEGKLIASAFTSCYESENGLVTVYDKDGELLATANY</sequence>
<name>A0ABW1M674_9ACTN</name>
<comment type="caution">
    <text evidence="3">The sequence shown here is derived from an EMBL/GenBank/DDBJ whole genome shotgun (WGS) entry which is preliminary data.</text>
</comment>
<gene>
    <name evidence="3" type="ORF">ACFP50_25435</name>
</gene>
<organism evidence="3 4">
    <name type="scientific">Streptomyces pratens</name>
    <dbReference type="NCBI Taxonomy" id="887456"/>
    <lineage>
        <taxon>Bacteria</taxon>
        <taxon>Bacillati</taxon>
        <taxon>Actinomycetota</taxon>
        <taxon>Actinomycetes</taxon>
        <taxon>Kitasatosporales</taxon>
        <taxon>Streptomycetaceae</taxon>
        <taxon>Streptomyces</taxon>
    </lineage>
</organism>
<feature type="compositionally biased region" description="Basic and acidic residues" evidence="1">
    <location>
        <begin position="90"/>
        <end position="101"/>
    </location>
</feature>
<keyword evidence="2" id="KW-0812">Transmembrane</keyword>
<accession>A0ABW1M674</accession>
<dbReference type="EMBL" id="JBHSPT010000061">
    <property type="protein sequence ID" value="MFC6058658.1"/>
    <property type="molecule type" value="Genomic_DNA"/>
</dbReference>
<dbReference type="Proteomes" id="UP001596242">
    <property type="component" value="Unassembled WGS sequence"/>
</dbReference>
<evidence type="ECO:0000256" key="1">
    <source>
        <dbReference type="SAM" id="MobiDB-lite"/>
    </source>
</evidence>
<keyword evidence="4" id="KW-1185">Reference proteome</keyword>
<proteinExistence type="predicted"/>
<keyword evidence="2" id="KW-0472">Membrane</keyword>
<protein>
    <submittedName>
        <fullName evidence="3">Uncharacterized protein</fullName>
    </submittedName>
</protein>
<evidence type="ECO:0000313" key="4">
    <source>
        <dbReference type="Proteomes" id="UP001596242"/>
    </source>
</evidence>
<feature type="compositionally biased region" description="Low complexity" evidence="1">
    <location>
        <begin position="1"/>
        <end position="21"/>
    </location>
</feature>
<feature type="transmembrane region" description="Helical" evidence="2">
    <location>
        <begin position="36"/>
        <end position="55"/>
    </location>
</feature>
<evidence type="ECO:0000313" key="3">
    <source>
        <dbReference type="EMBL" id="MFC6058658.1"/>
    </source>
</evidence>
<feature type="region of interest" description="Disordered" evidence="1">
    <location>
        <begin position="1"/>
        <end position="33"/>
    </location>
</feature>
<dbReference type="RefSeq" id="WP_386401596.1">
    <property type="nucleotide sequence ID" value="NZ_JBHSPT010000061.1"/>
</dbReference>
<keyword evidence="2" id="KW-1133">Transmembrane helix</keyword>
<feature type="region of interest" description="Disordered" evidence="1">
    <location>
        <begin position="58"/>
        <end position="101"/>
    </location>
</feature>
<reference evidence="4" key="1">
    <citation type="journal article" date="2019" name="Int. J. Syst. Evol. Microbiol.">
        <title>The Global Catalogue of Microorganisms (GCM) 10K type strain sequencing project: providing services to taxonomists for standard genome sequencing and annotation.</title>
        <authorList>
            <consortium name="The Broad Institute Genomics Platform"/>
            <consortium name="The Broad Institute Genome Sequencing Center for Infectious Disease"/>
            <person name="Wu L."/>
            <person name="Ma J."/>
        </authorList>
    </citation>
    <scope>NUCLEOTIDE SEQUENCE [LARGE SCALE GENOMIC DNA]</scope>
    <source>
        <strain evidence="4">JCM 12763</strain>
    </source>
</reference>
<feature type="compositionally biased region" description="Basic and acidic residues" evidence="1">
    <location>
        <begin position="66"/>
        <end position="75"/>
    </location>
</feature>
<evidence type="ECO:0000256" key="2">
    <source>
        <dbReference type="SAM" id="Phobius"/>
    </source>
</evidence>